<evidence type="ECO:0000256" key="3">
    <source>
        <dbReference type="ARBA" id="ARBA00022692"/>
    </source>
</evidence>
<dbReference type="PANTHER" id="PTHR24365">
    <property type="entry name" value="TOLL-LIKE RECEPTOR"/>
    <property type="match status" value="1"/>
</dbReference>
<dbReference type="EMBL" id="KJ535133">
    <property type="protein sequence ID" value="AJF38206.1"/>
    <property type="molecule type" value="mRNA"/>
</dbReference>
<dbReference type="InterPro" id="IPR001611">
    <property type="entry name" value="Leu-rich_rpt"/>
</dbReference>
<accession>A0A0B5GZN2</accession>
<evidence type="ECO:0000259" key="10">
    <source>
        <dbReference type="SMART" id="SM00082"/>
    </source>
</evidence>
<reference evidence="11" key="1">
    <citation type="submission" date="2014-03" db="EMBL/GenBank/DDBJ databases">
        <title>Hemocytes differentiation mediates prophylactic immunity in locust.</title>
        <authorList>
            <person name="Wang Y."/>
            <person name="Yang P."/>
            <person name="He J."/>
            <person name="Xie B."/>
            <person name="Kang L."/>
        </authorList>
    </citation>
    <scope>NUCLEOTIDE SEQUENCE</scope>
</reference>
<sequence>MRHLLIFLLAIFSAGSNVVDDGNCTCNVSPSGHIADCEYRNLTEVPDCVPEHVQMLLVSGNPLVLNTETFHRFQNLTQLIMRKVNGVNLNLPGNLFSGNSDLEWISMGWNNLKTLPDNIFAGLHHLKNLDLWANELTEIPQAIRAIPSLEVLTLDRNKIQTLDVETLATLSSLKRLSLRRNPLHCDCELQPAYQWAVQRNVTHVLSAQCEQPDSLQGRSLLYAFSTIDCQDNDL</sequence>
<keyword evidence="4 9" id="KW-0732">Signal</keyword>
<evidence type="ECO:0000256" key="6">
    <source>
        <dbReference type="ARBA" id="ARBA00022989"/>
    </source>
</evidence>
<evidence type="ECO:0000256" key="4">
    <source>
        <dbReference type="ARBA" id="ARBA00022729"/>
    </source>
</evidence>
<dbReference type="GO" id="GO:0038023">
    <property type="term" value="F:signaling receptor activity"/>
    <property type="evidence" value="ECO:0007669"/>
    <property type="project" value="TreeGrafter"/>
</dbReference>
<dbReference type="SMART" id="SM00369">
    <property type="entry name" value="LRR_TYP"/>
    <property type="match status" value="3"/>
</dbReference>
<evidence type="ECO:0000256" key="2">
    <source>
        <dbReference type="ARBA" id="ARBA00022614"/>
    </source>
</evidence>
<protein>
    <submittedName>
        <fullName evidence="11">Variable lymphocyte receptor</fullName>
    </submittedName>
</protein>
<organism evidence="11">
    <name type="scientific">Locusta migratoria</name>
    <name type="common">Migratory locust</name>
    <dbReference type="NCBI Taxonomy" id="7004"/>
    <lineage>
        <taxon>Eukaryota</taxon>
        <taxon>Metazoa</taxon>
        <taxon>Ecdysozoa</taxon>
        <taxon>Arthropoda</taxon>
        <taxon>Hexapoda</taxon>
        <taxon>Insecta</taxon>
        <taxon>Pterygota</taxon>
        <taxon>Neoptera</taxon>
        <taxon>Polyneoptera</taxon>
        <taxon>Orthoptera</taxon>
        <taxon>Caelifera</taxon>
        <taxon>Acrididea</taxon>
        <taxon>Acridomorpha</taxon>
        <taxon>Acridoidea</taxon>
        <taxon>Acrididae</taxon>
        <taxon>Oedipodinae</taxon>
        <taxon>Locusta</taxon>
    </lineage>
</organism>
<keyword evidence="3" id="KW-0812">Transmembrane</keyword>
<evidence type="ECO:0000256" key="1">
    <source>
        <dbReference type="ARBA" id="ARBA00004167"/>
    </source>
</evidence>
<dbReference type="PANTHER" id="PTHR24365:SF530">
    <property type="entry name" value="MSTPROX-RELATED"/>
    <property type="match status" value="1"/>
</dbReference>
<keyword evidence="7" id="KW-0472">Membrane</keyword>
<keyword evidence="8" id="KW-0325">Glycoprotein</keyword>
<dbReference type="GO" id="GO:0005886">
    <property type="term" value="C:plasma membrane"/>
    <property type="evidence" value="ECO:0007669"/>
    <property type="project" value="TreeGrafter"/>
</dbReference>
<proteinExistence type="evidence at transcript level"/>
<evidence type="ECO:0000256" key="5">
    <source>
        <dbReference type="ARBA" id="ARBA00022737"/>
    </source>
</evidence>
<comment type="subcellular location">
    <subcellularLocation>
        <location evidence="1">Membrane</location>
        <topology evidence="1">Single-pass membrane protein</topology>
    </subcellularLocation>
</comment>
<dbReference type="GO" id="GO:0007165">
    <property type="term" value="P:signal transduction"/>
    <property type="evidence" value="ECO:0007669"/>
    <property type="project" value="TreeGrafter"/>
</dbReference>
<feature type="non-terminal residue" evidence="11">
    <location>
        <position position="234"/>
    </location>
</feature>
<dbReference type="AlphaFoldDB" id="A0A0B5GZN2"/>
<feature type="chain" id="PRO_5002103828" evidence="9">
    <location>
        <begin position="17"/>
        <end position="234"/>
    </location>
</feature>
<dbReference type="InterPro" id="IPR000483">
    <property type="entry name" value="Cys-rich_flank_reg_C"/>
</dbReference>
<evidence type="ECO:0000256" key="7">
    <source>
        <dbReference type="ARBA" id="ARBA00023136"/>
    </source>
</evidence>
<dbReference type="InterPro" id="IPR032675">
    <property type="entry name" value="LRR_dom_sf"/>
</dbReference>
<keyword evidence="6" id="KW-1133">Transmembrane helix</keyword>
<keyword evidence="5" id="KW-0677">Repeat</keyword>
<gene>
    <name evidence="11" type="primary">VLR3</name>
</gene>
<dbReference type="SUPFAM" id="SSF52058">
    <property type="entry name" value="L domain-like"/>
    <property type="match status" value="1"/>
</dbReference>
<dbReference type="Gene3D" id="3.80.10.10">
    <property type="entry name" value="Ribonuclease Inhibitor"/>
    <property type="match status" value="2"/>
</dbReference>
<evidence type="ECO:0000256" key="9">
    <source>
        <dbReference type="SAM" id="SignalP"/>
    </source>
</evidence>
<dbReference type="Pfam" id="PF13855">
    <property type="entry name" value="LRR_8"/>
    <property type="match status" value="1"/>
</dbReference>
<name>A0A0B5GZN2_LOCMI</name>
<evidence type="ECO:0000256" key="8">
    <source>
        <dbReference type="ARBA" id="ARBA00023180"/>
    </source>
</evidence>
<dbReference type="InterPro" id="IPR003591">
    <property type="entry name" value="Leu-rich_rpt_typical-subtyp"/>
</dbReference>
<feature type="signal peptide" evidence="9">
    <location>
        <begin position="1"/>
        <end position="16"/>
    </location>
</feature>
<keyword evidence="11" id="KW-0675">Receptor</keyword>
<dbReference type="FunFam" id="3.80.10.10:FF:000732">
    <property type="entry name" value="GD11101"/>
    <property type="match status" value="1"/>
</dbReference>
<keyword evidence="2" id="KW-0433">Leucine-rich repeat</keyword>
<feature type="domain" description="LRRCT" evidence="10">
    <location>
        <begin position="181"/>
        <end position="230"/>
    </location>
</feature>
<evidence type="ECO:0000313" key="11">
    <source>
        <dbReference type="EMBL" id="AJF38206.1"/>
    </source>
</evidence>
<dbReference type="SMART" id="SM00082">
    <property type="entry name" value="LRRCT"/>
    <property type="match status" value="1"/>
</dbReference>